<accession>A0A934V8Y4</accession>
<keyword evidence="2" id="KW-1185">Reference proteome</keyword>
<evidence type="ECO:0000313" key="1">
    <source>
        <dbReference type="EMBL" id="MBK1788770.1"/>
    </source>
</evidence>
<proteinExistence type="predicted"/>
<evidence type="ECO:0000313" key="2">
    <source>
        <dbReference type="Proteomes" id="UP000635245"/>
    </source>
</evidence>
<gene>
    <name evidence="1" type="ORF">JHE00_30955</name>
</gene>
<organism evidence="1 2">
    <name type="scientific">Prauserella cavernicola</name>
    <dbReference type="NCBI Taxonomy" id="2800127"/>
    <lineage>
        <taxon>Bacteria</taxon>
        <taxon>Bacillati</taxon>
        <taxon>Actinomycetota</taxon>
        <taxon>Actinomycetes</taxon>
        <taxon>Pseudonocardiales</taxon>
        <taxon>Pseudonocardiaceae</taxon>
        <taxon>Prauserella</taxon>
    </lineage>
</organism>
<dbReference type="Proteomes" id="UP000635245">
    <property type="component" value="Unassembled WGS sequence"/>
</dbReference>
<reference evidence="1" key="1">
    <citation type="submission" date="2020-12" db="EMBL/GenBank/DDBJ databases">
        <title>Prauserella sp. ASG 168, a novel actinomycete isolated from cave rock.</title>
        <authorList>
            <person name="Suriyachadkun C."/>
        </authorList>
    </citation>
    <scope>NUCLEOTIDE SEQUENCE</scope>
    <source>
        <strain evidence="1">ASG 168</strain>
    </source>
</reference>
<name>A0A934V8Y4_9PSEU</name>
<comment type="caution">
    <text evidence="1">The sequence shown here is derived from an EMBL/GenBank/DDBJ whole genome shotgun (WGS) entry which is preliminary data.</text>
</comment>
<dbReference type="EMBL" id="JAENJH010000011">
    <property type="protein sequence ID" value="MBK1788770.1"/>
    <property type="molecule type" value="Genomic_DNA"/>
</dbReference>
<dbReference type="AlphaFoldDB" id="A0A934V8Y4"/>
<sequence length="60" mass="6126">MQEQASVLARRAKKRAAFHTVRSAVADDGGGGVSTDSIVADLDAIRGPWPGDGSDSSARG</sequence>
<protein>
    <submittedName>
        <fullName evidence="1">Uncharacterized protein</fullName>
    </submittedName>
</protein>